<evidence type="ECO:0000313" key="1">
    <source>
        <dbReference type="Ensembl" id="ENSTGUP00000035549.1"/>
    </source>
</evidence>
<organism evidence="1 2">
    <name type="scientific">Taeniopygia guttata</name>
    <name type="common">Zebra finch</name>
    <name type="synonym">Poephila guttata</name>
    <dbReference type="NCBI Taxonomy" id="59729"/>
    <lineage>
        <taxon>Eukaryota</taxon>
        <taxon>Metazoa</taxon>
        <taxon>Chordata</taxon>
        <taxon>Craniata</taxon>
        <taxon>Vertebrata</taxon>
        <taxon>Euteleostomi</taxon>
        <taxon>Archelosauria</taxon>
        <taxon>Archosauria</taxon>
        <taxon>Dinosauria</taxon>
        <taxon>Saurischia</taxon>
        <taxon>Theropoda</taxon>
        <taxon>Coelurosauria</taxon>
        <taxon>Aves</taxon>
        <taxon>Neognathae</taxon>
        <taxon>Neoaves</taxon>
        <taxon>Telluraves</taxon>
        <taxon>Australaves</taxon>
        <taxon>Passeriformes</taxon>
        <taxon>Passeroidea</taxon>
        <taxon>Estrildidae</taxon>
        <taxon>Estrildinae</taxon>
        <taxon>Taeniopygia</taxon>
    </lineage>
</organism>
<protein>
    <submittedName>
        <fullName evidence="1">Uncharacterized protein</fullName>
    </submittedName>
</protein>
<reference evidence="1" key="3">
    <citation type="submission" date="2025-09" db="UniProtKB">
        <authorList>
            <consortium name="Ensembl"/>
        </authorList>
    </citation>
    <scope>IDENTIFICATION</scope>
</reference>
<sequence>MKNTGQFTSGQETELSTAGMFELHGGCGVIPNAIPGSAAGCPPVSTCSPTAATGVPGDTGHSKYFPAVKLAFSC</sequence>
<name>A0A674HID8_TAEGU</name>
<accession>A0A674HID8</accession>
<keyword evidence="2" id="KW-1185">Reference proteome</keyword>
<dbReference type="InParanoid" id="A0A674HID8"/>
<dbReference type="Proteomes" id="UP000007754">
    <property type="component" value="Chromosome 4"/>
</dbReference>
<reference evidence="1 2" key="1">
    <citation type="journal article" date="2010" name="Nature">
        <title>The genome of a songbird.</title>
        <authorList>
            <person name="Warren W.C."/>
            <person name="Clayton D.F."/>
            <person name="Ellegren H."/>
            <person name="Arnold A.P."/>
            <person name="Hillier L.W."/>
            <person name="Kunstner A."/>
            <person name="Searle S."/>
            <person name="White S."/>
            <person name="Vilella A.J."/>
            <person name="Fairley S."/>
            <person name="Heger A."/>
            <person name="Kong L."/>
            <person name="Ponting C.P."/>
            <person name="Jarvis E.D."/>
            <person name="Mello C.V."/>
            <person name="Minx P."/>
            <person name="Lovell P."/>
            <person name="Velho T.A."/>
            <person name="Ferris M."/>
            <person name="Balakrishnan C.N."/>
            <person name="Sinha S."/>
            <person name="Blatti C."/>
            <person name="London S.E."/>
            <person name="Li Y."/>
            <person name="Lin Y.C."/>
            <person name="George J."/>
            <person name="Sweedler J."/>
            <person name="Southey B."/>
            <person name="Gunaratne P."/>
            <person name="Watson M."/>
            <person name="Nam K."/>
            <person name="Backstrom N."/>
            <person name="Smeds L."/>
            <person name="Nabholz B."/>
            <person name="Itoh Y."/>
            <person name="Whitney O."/>
            <person name="Pfenning A.R."/>
            <person name="Howard J."/>
            <person name="Volker M."/>
            <person name="Skinner B.M."/>
            <person name="Griffin D.K."/>
            <person name="Ye L."/>
            <person name="McLaren W.M."/>
            <person name="Flicek P."/>
            <person name="Quesada V."/>
            <person name="Velasco G."/>
            <person name="Lopez-Otin C."/>
            <person name="Puente X.S."/>
            <person name="Olender T."/>
            <person name="Lancet D."/>
            <person name="Smit A.F."/>
            <person name="Hubley R."/>
            <person name="Konkel M.K."/>
            <person name="Walker J.A."/>
            <person name="Batzer M.A."/>
            <person name="Gu W."/>
            <person name="Pollock D.D."/>
            <person name="Chen L."/>
            <person name="Cheng Z."/>
            <person name="Eichler E.E."/>
            <person name="Stapley J."/>
            <person name="Slate J."/>
            <person name="Ekblom R."/>
            <person name="Birkhead T."/>
            <person name="Burke T."/>
            <person name="Burt D."/>
            <person name="Scharff C."/>
            <person name="Adam I."/>
            <person name="Richard H."/>
            <person name="Sultan M."/>
            <person name="Soldatov A."/>
            <person name="Lehrach H."/>
            <person name="Edwards S.V."/>
            <person name="Yang S.P."/>
            <person name="Li X."/>
            <person name="Graves T."/>
            <person name="Fulton L."/>
            <person name="Nelson J."/>
            <person name="Chinwalla A."/>
            <person name="Hou S."/>
            <person name="Mardis E.R."/>
            <person name="Wilson R.K."/>
        </authorList>
    </citation>
    <scope>NUCLEOTIDE SEQUENCE [LARGE SCALE GENOMIC DNA]</scope>
</reference>
<dbReference type="Ensembl" id="ENSTGUT00000023730.1">
    <property type="protein sequence ID" value="ENSTGUP00000035549.1"/>
    <property type="gene ID" value="ENSTGUG00000026024.1"/>
</dbReference>
<proteinExistence type="predicted"/>
<reference evidence="1" key="2">
    <citation type="submission" date="2025-08" db="UniProtKB">
        <authorList>
            <consortium name="Ensembl"/>
        </authorList>
    </citation>
    <scope>IDENTIFICATION</scope>
</reference>
<evidence type="ECO:0000313" key="2">
    <source>
        <dbReference type="Proteomes" id="UP000007754"/>
    </source>
</evidence>
<dbReference type="AlphaFoldDB" id="A0A674HID8"/>